<dbReference type="CDD" id="cd03230">
    <property type="entry name" value="ABC_DR_subfamily_A"/>
    <property type="match status" value="1"/>
</dbReference>
<evidence type="ECO:0000256" key="2">
    <source>
        <dbReference type="ARBA" id="ARBA00022741"/>
    </source>
</evidence>
<proteinExistence type="predicted"/>
<dbReference type="PANTHER" id="PTHR42711:SF18">
    <property type="entry name" value="ABC TRANSPORTER, ATP-BINDING PROTEIN"/>
    <property type="match status" value="1"/>
</dbReference>
<evidence type="ECO:0000259" key="4">
    <source>
        <dbReference type="PROSITE" id="PS50893"/>
    </source>
</evidence>
<dbReference type="SMART" id="SM00382">
    <property type="entry name" value="AAA"/>
    <property type="match status" value="1"/>
</dbReference>
<evidence type="ECO:0000313" key="5">
    <source>
        <dbReference type="EMBL" id="MFC7203329.1"/>
    </source>
</evidence>
<dbReference type="InterPro" id="IPR050763">
    <property type="entry name" value="ABC_transporter_ATP-binding"/>
</dbReference>
<protein>
    <submittedName>
        <fullName evidence="5">ABC transporter ATP-binding protein</fullName>
    </submittedName>
</protein>
<sequence length="303" mass="33506">MESTQADATTTESTERTAAVLDVAGLRYTYPGSTERTLYGLDFTIHEGEVFGFLGPSGAGKSTTQKVLIGLLEDYDGRAVTLGREVSEWGKDYYQHVGVSFESPNQYLKLTGRENLQLFASLYDGETVDADELLSMVGLDDAADMRVEAYSKGMRMRLNFVRALVHSPELLFLDEPTTGLDPRNARIVKNIVHDLQQQGTSVFLTTHDMTVADELCDRVAFIVDGEIPVIDTPSNLKKEHGAPLVNVEYRQNGLLETAQFTLDSIGDDEAFQRLLATSNVERIHSSEATLEDVFIDVTGRELV</sequence>
<evidence type="ECO:0000313" key="6">
    <source>
        <dbReference type="Proteomes" id="UP001596481"/>
    </source>
</evidence>
<organism evidence="5 6">
    <name type="scientific">Haloferax namakaokahaiae</name>
    <dbReference type="NCBI Taxonomy" id="1748331"/>
    <lineage>
        <taxon>Archaea</taxon>
        <taxon>Methanobacteriati</taxon>
        <taxon>Methanobacteriota</taxon>
        <taxon>Stenosarchaea group</taxon>
        <taxon>Halobacteria</taxon>
        <taxon>Halobacteriales</taxon>
        <taxon>Haloferacaceae</taxon>
        <taxon>Haloferax</taxon>
    </lineage>
</organism>
<dbReference type="Gene3D" id="3.40.50.300">
    <property type="entry name" value="P-loop containing nucleotide triphosphate hydrolases"/>
    <property type="match status" value="1"/>
</dbReference>
<evidence type="ECO:0000256" key="3">
    <source>
        <dbReference type="ARBA" id="ARBA00022840"/>
    </source>
</evidence>
<dbReference type="AlphaFoldDB" id="A0ABD5ZDZ1"/>
<dbReference type="Pfam" id="PF00005">
    <property type="entry name" value="ABC_tran"/>
    <property type="match status" value="1"/>
</dbReference>
<keyword evidence="1" id="KW-0813">Transport</keyword>
<dbReference type="InterPro" id="IPR027417">
    <property type="entry name" value="P-loop_NTPase"/>
</dbReference>
<dbReference type="InterPro" id="IPR017871">
    <property type="entry name" value="ABC_transporter-like_CS"/>
</dbReference>
<dbReference type="RefSeq" id="WP_390222668.1">
    <property type="nucleotide sequence ID" value="NZ_JBHTAA010000002.1"/>
</dbReference>
<comment type="caution">
    <text evidence="5">The sequence shown here is derived from an EMBL/GenBank/DDBJ whole genome shotgun (WGS) entry which is preliminary data.</text>
</comment>
<feature type="domain" description="ABC transporter" evidence="4">
    <location>
        <begin position="21"/>
        <end position="249"/>
    </location>
</feature>
<dbReference type="Proteomes" id="UP001596481">
    <property type="component" value="Unassembled WGS sequence"/>
</dbReference>
<dbReference type="EMBL" id="JBHTAA010000002">
    <property type="protein sequence ID" value="MFC7203329.1"/>
    <property type="molecule type" value="Genomic_DNA"/>
</dbReference>
<reference evidence="5 6" key="1">
    <citation type="journal article" date="2019" name="Int. J. Syst. Evol. Microbiol.">
        <title>The Global Catalogue of Microorganisms (GCM) 10K type strain sequencing project: providing services to taxonomists for standard genome sequencing and annotation.</title>
        <authorList>
            <consortium name="The Broad Institute Genomics Platform"/>
            <consortium name="The Broad Institute Genome Sequencing Center for Infectious Disease"/>
            <person name="Wu L."/>
            <person name="Ma J."/>
        </authorList>
    </citation>
    <scope>NUCLEOTIDE SEQUENCE [LARGE SCALE GENOMIC DNA]</scope>
    <source>
        <strain evidence="5 6">DSM 29988</strain>
    </source>
</reference>
<name>A0ABD5ZDZ1_9EURY</name>
<dbReference type="PROSITE" id="PS50893">
    <property type="entry name" value="ABC_TRANSPORTER_2"/>
    <property type="match status" value="1"/>
</dbReference>
<dbReference type="SUPFAM" id="SSF52540">
    <property type="entry name" value="P-loop containing nucleoside triphosphate hydrolases"/>
    <property type="match status" value="1"/>
</dbReference>
<dbReference type="PANTHER" id="PTHR42711">
    <property type="entry name" value="ABC TRANSPORTER ATP-BINDING PROTEIN"/>
    <property type="match status" value="1"/>
</dbReference>
<keyword evidence="6" id="KW-1185">Reference proteome</keyword>
<dbReference type="InterPro" id="IPR003593">
    <property type="entry name" value="AAA+_ATPase"/>
</dbReference>
<accession>A0ABD5ZDZ1</accession>
<dbReference type="GO" id="GO:0005524">
    <property type="term" value="F:ATP binding"/>
    <property type="evidence" value="ECO:0007669"/>
    <property type="project" value="UniProtKB-KW"/>
</dbReference>
<keyword evidence="3 5" id="KW-0067">ATP-binding</keyword>
<dbReference type="InterPro" id="IPR003439">
    <property type="entry name" value="ABC_transporter-like_ATP-bd"/>
</dbReference>
<dbReference type="PROSITE" id="PS00211">
    <property type="entry name" value="ABC_TRANSPORTER_1"/>
    <property type="match status" value="1"/>
</dbReference>
<keyword evidence="2" id="KW-0547">Nucleotide-binding</keyword>
<evidence type="ECO:0000256" key="1">
    <source>
        <dbReference type="ARBA" id="ARBA00022448"/>
    </source>
</evidence>
<gene>
    <name evidence="5" type="ORF">ACFQJC_07360</name>
</gene>